<dbReference type="Gene3D" id="1.10.3720.10">
    <property type="entry name" value="MetI-like"/>
    <property type="match status" value="1"/>
</dbReference>
<dbReference type="InterPro" id="IPR000515">
    <property type="entry name" value="MetI-like"/>
</dbReference>
<dbReference type="InterPro" id="IPR035906">
    <property type="entry name" value="MetI-like_sf"/>
</dbReference>
<proteinExistence type="inferred from homology"/>
<dbReference type="PANTHER" id="PTHR43744:SF12">
    <property type="entry name" value="ABC TRANSPORTER PERMEASE PROTEIN MG189-RELATED"/>
    <property type="match status" value="1"/>
</dbReference>
<evidence type="ECO:0000256" key="3">
    <source>
        <dbReference type="ARBA" id="ARBA00022475"/>
    </source>
</evidence>
<feature type="transmembrane region" description="Helical" evidence="7">
    <location>
        <begin position="269"/>
        <end position="290"/>
    </location>
</feature>
<feature type="transmembrane region" description="Helical" evidence="7">
    <location>
        <begin position="168"/>
        <end position="191"/>
    </location>
</feature>
<keyword evidence="10" id="KW-1185">Reference proteome</keyword>
<keyword evidence="2 7" id="KW-0813">Transport</keyword>
<comment type="subcellular location">
    <subcellularLocation>
        <location evidence="1 7">Cell membrane</location>
        <topology evidence="1 7">Multi-pass membrane protein</topology>
    </subcellularLocation>
</comment>
<feature type="transmembrane region" description="Helical" evidence="7">
    <location>
        <begin position="212"/>
        <end position="236"/>
    </location>
</feature>
<protein>
    <submittedName>
        <fullName evidence="9">Carbohydrate ABC transporter permease</fullName>
    </submittedName>
</protein>
<evidence type="ECO:0000259" key="8">
    <source>
        <dbReference type="PROSITE" id="PS50928"/>
    </source>
</evidence>
<reference evidence="9 10" key="1">
    <citation type="submission" date="2021-04" db="EMBL/GenBank/DDBJ databases">
        <title>Whole genome analysis of root endophytic bacterium Microbacterium paraoxydans ku-mp colonizing RP-bio226 rice variety.</title>
        <authorList>
            <person name="Ulaganathan K."/>
            <person name="Latha B."/>
        </authorList>
    </citation>
    <scope>NUCLEOTIDE SEQUENCE [LARGE SCALE GENOMIC DNA]</scope>
    <source>
        <strain evidence="10">ku-mp</strain>
    </source>
</reference>
<evidence type="ECO:0000313" key="9">
    <source>
        <dbReference type="EMBL" id="MBS0024030.1"/>
    </source>
</evidence>
<organism evidence="9 10">
    <name type="scientific">Microbacterium paraoxydans</name>
    <dbReference type="NCBI Taxonomy" id="199592"/>
    <lineage>
        <taxon>Bacteria</taxon>
        <taxon>Bacillati</taxon>
        <taxon>Actinomycetota</taxon>
        <taxon>Actinomycetes</taxon>
        <taxon>Micrococcales</taxon>
        <taxon>Microbacteriaceae</taxon>
        <taxon>Microbacterium</taxon>
    </lineage>
</organism>
<keyword evidence="5 7" id="KW-1133">Transmembrane helix</keyword>
<dbReference type="RefSeq" id="WP_211542529.1">
    <property type="nucleotide sequence ID" value="NZ_JAGTUK010000002.1"/>
</dbReference>
<dbReference type="EMBL" id="JAGTUK010000002">
    <property type="protein sequence ID" value="MBS0024030.1"/>
    <property type="molecule type" value="Genomic_DNA"/>
</dbReference>
<comment type="similarity">
    <text evidence="7">Belongs to the binding-protein-dependent transport system permease family.</text>
</comment>
<evidence type="ECO:0000256" key="7">
    <source>
        <dbReference type="RuleBase" id="RU363032"/>
    </source>
</evidence>
<feature type="transmembrane region" description="Helical" evidence="7">
    <location>
        <begin position="104"/>
        <end position="126"/>
    </location>
</feature>
<evidence type="ECO:0000313" key="10">
    <source>
        <dbReference type="Proteomes" id="UP000678243"/>
    </source>
</evidence>
<evidence type="ECO:0000256" key="2">
    <source>
        <dbReference type="ARBA" id="ARBA00022448"/>
    </source>
</evidence>
<keyword evidence="3" id="KW-1003">Cell membrane</keyword>
<feature type="transmembrane region" description="Helical" evidence="7">
    <location>
        <begin position="135"/>
        <end position="156"/>
    </location>
</feature>
<evidence type="ECO:0000256" key="5">
    <source>
        <dbReference type="ARBA" id="ARBA00022989"/>
    </source>
</evidence>
<sequence>MSIDTRPAPAAPRSPSLREPAVVRRRRSRRAADVLSRGGVHLLLIAMGLFSVVPILIVLMNSFKTTQGIFGAPFALPDAETFNLQGYVNVFTRGNFLLNYQNSLIVTLATIVLTIVLGTLAAWALVEYKVPITPVLAGFFVVGIMLPIRLGTVPLIKIMTSWGLMDTLTALILVYTAMQLPLAIALMTTYFRAVPHELKEAARIDGAGEWRTLGITLPIVRVGIAAVASITMLPVWNDLWFPLILAPSKQNQTVTLGVQQFVGQFQNDYPALLASLTLGAVPLVILFAVFSRQYIAGLTKGYGK</sequence>
<dbReference type="Proteomes" id="UP000678243">
    <property type="component" value="Unassembled WGS sequence"/>
</dbReference>
<evidence type="ECO:0000256" key="6">
    <source>
        <dbReference type="ARBA" id="ARBA00023136"/>
    </source>
</evidence>
<dbReference type="SUPFAM" id="SSF161098">
    <property type="entry name" value="MetI-like"/>
    <property type="match status" value="1"/>
</dbReference>
<dbReference type="Pfam" id="PF00528">
    <property type="entry name" value="BPD_transp_1"/>
    <property type="match status" value="1"/>
</dbReference>
<gene>
    <name evidence="9" type="ORF">KE274_07885</name>
</gene>
<keyword evidence="6 7" id="KW-0472">Membrane</keyword>
<dbReference type="CDD" id="cd06261">
    <property type="entry name" value="TM_PBP2"/>
    <property type="match status" value="1"/>
</dbReference>
<accession>A0ABS5IM69</accession>
<dbReference type="PROSITE" id="PS50928">
    <property type="entry name" value="ABC_TM1"/>
    <property type="match status" value="1"/>
</dbReference>
<evidence type="ECO:0000256" key="4">
    <source>
        <dbReference type="ARBA" id="ARBA00022692"/>
    </source>
</evidence>
<feature type="domain" description="ABC transmembrane type-1" evidence="8">
    <location>
        <begin position="100"/>
        <end position="290"/>
    </location>
</feature>
<comment type="caution">
    <text evidence="9">The sequence shown here is derived from an EMBL/GenBank/DDBJ whole genome shotgun (WGS) entry which is preliminary data.</text>
</comment>
<dbReference type="PANTHER" id="PTHR43744">
    <property type="entry name" value="ABC TRANSPORTER PERMEASE PROTEIN MG189-RELATED-RELATED"/>
    <property type="match status" value="1"/>
</dbReference>
<evidence type="ECO:0000256" key="1">
    <source>
        <dbReference type="ARBA" id="ARBA00004651"/>
    </source>
</evidence>
<feature type="transmembrane region" description="Helical" evidence="7">
    <location>
        <begin position="34"/>
        <end position="60"/>
    </location>
</feature>
<name>A0ABS5IM69_9MICO</name>
<keyword evidence="4 7" id="KW-0812">Transmembrane</keyword>